<evidence type="ECO:0000313" key="2">
    <source>
        <dbReference type="EMBL" id="MDI2027463.1"/>
    </source>
</evidence>
<dbReference type="InterPro" id="IPR049082">
    <property type="entry name" value="T7SS_signal"/>
</dbReference>
<accession>A0ABT6PHI3</accession>
<dbReference type="InterPro" id="IPR036689">
    <property type="entry name" value="ESAT-6-like_sf"/>
</dbReference>
<name>A0ABT6PHI3_9PSEU</name>
<gene>
    <name evidence="2" type="ORF">QFW96_02520</name>
</gene>
<protein>
    <recommendedName>
        <fullName evidence="1">Putative T7SS secretion signal domain-containing protein</fullName>
    </recommendedName>
</protein>
<dbReference type="EMBL" id="JASAOF010000001">
    <property type="protein sequence ID" value="MDI2027463.1"/>
    <property type="molecule type" value="Genomic_DNA"/>
</dbReference>
<dbReference type="SUPFAM" id="SSF140453">
    <property type="entry name" value="EsxAB dimer-like"/>
    <property type="match status" value="1"/>
</dbReference>
<evidence type="ECO:0000313" key="3">
    <source>
        <dbReference type="Proteomes" id="UP001237595"/>
    </source>
</evidence>
<organism evidence="2 3">
    <name type="scientific">Saccharopolyspora ipomoeae</name>
    <dbReference type="NCBI Taxonomy" id="3042027"/>
    <lineage>
        <taxon>Bacteria</taxon>
        <taxon>Bacillati</taxon>
        <taxon>Actinomycetota</taxon>
        <taxon>Actinomycetes</taxon>
        <taxon>Pseudonocardiales</taxon>
        <taxon>Pseudonocardiaceae</taxon>
        <taxon>Saccharopolyspora</taxon>
    </lineage>
</organism>
<feature type="domain" description="Putative T7SS secretion signal" evidence="1">
    <location>
        <begin position="4"/>
        <end position="182"/>
    </location>
</feature>
<reference evidence="2 3" key="1">
    <citation type="submission" date="2023-04" db="EMBL/GenBank/DDBJ databases">
        <title>Draft genome sequence of Saccharopolyspora sp. TS4A08 isolated from sweet potato rhizospheric soil.</title>
        <authorList>
            <person name="Suksaard P."/>
            <person name="Duangmal K."/>
        </authorList>
    </citation>
    <scope>NUCLEOTIDE SEQUENCE [LARGE SCALE GENOMIC DNA]</scope>
    <source>
        <strain evidence="2 3">TS4A08</strain>
    </source>
</reference>
<sequence length="435" mass="43805">MTAELGETSDAKALIPGDPSSVEGTVAKLRAQSERFGAVGSELKRVDVVGWTGQASAAFMDAFSQEPPKWLKVCDLLDSSADALVEHASTLRWAQDQAAEAIALWEEGEAATAKAVTDYNAAVSRANSQNQANAAAGSAATVTVAPFADPGERAREEARELLQRARRQLEEVGRRIAERVDGQNSRDKGLLDELVDTVTRGWQASGKAEASGLGAGVEAKGPADGKLGELKAFAQLGKASADGTTGNEFFRLSGKAEASAEAAATAAASITDQGLKGRAEAVIGAKASAEGRADLGPLGVYRKVEGFAGAQAGTQVTAGPKGLSATADAFAGAKGTIKSGGDVGGIGVNAVAEGWAGVGAEAGVTLGEGEDGKWHVGANAGAAIGLGGHVGFEFTVDPAKVSKTVGDAAEIVGKAGDTFGSAAGDAQRTISGWLD</sequence>
<proteinExistence type="predicted"/>
<dbReference type="Proteomes" id="UP001237595">
    <property type="component" value="Unassembled WGS sequence"/>
</dbReference>
<dbReference type="Gene3D" id="1.10.287.1060">
    <property type="entry name" value="ESAT-6-like"/>
    <property type="match status" value="1"/>
</dbReference>
<comment type="caution">
    <text evidence="2">The sequence shown here is derived from an EMBL/GenBank/DDBJ whole genome shotgun (WGS) entry which is preliminary data.</text>
</comment>
<dbReference type="RefSeq" id="WP_281453822.1">
    <property type="nucleotide sequence ID" value="NZ_JASAOF010000001.1"/>
</dbReference>
<dbReference type="Pfam" id="PF21725">
    <property type="entry name" value="T7SS_signal"/>
    <property type="match status" value="1"/>
</dbReference>
<keyword evidence="3" id="KW-1185">Reference proteome</keyword>
<evidence type="ECO:0000259" key="1">
    <source>
        <dbReference type="Pfam" id="PF21725"/>
    </source>
</evidence>